<evidence type="ECO:0000313" key="3">
    <source>
        <dbReference type="Proteomes" id="UP001153148"/>
    </source>
</evidence>
<reference evidence="2" key="1">
    <citation type="submission" date="2021-03" db="EMBL/GenBank/DDBJ databases">
        <authorList>
            <person name="Tran Van P."/>
        </authorList>
    </citation>
    <scope>NUCLEOTIDE SEQUENCE</scope>
</reference>
<accession>A0ABN7NN83</accession>
<dbReference type="EMBL" id="CAJPIN010001518">
    <property type="protein sequence ID" value="CAG2054603.1"/>
    <property type="molecule type" value="Genomic_DNA"/>
</dbReference>
<gene>
    <name evidence="2" type="ORF">TPAB3V08_LOCUS1624</name>
</gene>
<keyword evidence="1" id="KW-0812">Transmembrane</keyword>
<dbReference type="Proteomes" id="UP001153148">
    <property type="component" value="Unassembled WGS sequence"/>
</dbReference>
<evidence type="ECO:0000313" key="2">
    <source>
        <dbReference type="EMBL" id="CAG2054603.1"/>
    </source>
</evidence>
<keyword evidence="1" id="KW-0472">Membrane</keyword>
<organism evidence="2 3">
    <name type="scientific">Timema podura</name>
    <name type="common">Walking stick</name>
    <dbReference type="NCBI Taxonomy" id="61482"/>
    <lineage>
        <taxon>Eukaryota</taxon>
        <taxon>Metazoa</taxon>
        <taxon>Ecdysozoa</taxon>
        <taxon>Arthropoda</taxon>
        <taxon>Hexapoda</taxon>
        <taxon>Insecta</taxon>
        <taxon>Pterygota</taxon>
        <taxon>Neoptera</taxon>
        <taxon>Polyneoptera</taxon>
        <taxon>Phasmatodea</taxon>
        <taxon>Timematodea</taxon>
        <taxon>Timematoidea</taxon>
        <taxon>Timematidae</taxon>
        <taxon>Timema</taxon>
    </lineage>
</organism>
<keyword evidence="3" id="KW-1185">Reference proteome</keyword>
<evidence type="ECO:0000256" key="1">
    <source>
        <dbReference type="SAM" id="Phobius"/>
    </source>
</evidence>
<protein>
    <submittedName>
        <fullName evidence="2">Uncharacterized protein</fullName>
    </submittedName>
</protein>
<proteinExistence type="predicted"/>
<name>A0ABN7NN83_TIMPD</name>
<sequence length="163" mass="18688">MTEALLSDTEQLMRNDLTLILFFIFRSRAFQERSPATQRLPADRGVRSSTRSVGRHFRKVVPRLSSSRVAVVPNPDHLLRECPWMRPHTCDWIYQAPVIAVLAVNSVFLAMIMWEPPRAKGLNRQSTVVTSTDDEYGPEASRNFLKPQAQNARNILREITQNN</sequence>
<keyword evidence="1" id="KW-1133">Transmembrane helix</keyword>
<feature type="transmembrane region" description="Helical" evidence="1">
    <location>
        <begin position="92"/>
        <end position="114"/>
    </location>
</feature>
<comment type="caution">
    <text evidence="2">The sequence shown here is derived from an EMBL/GenBank/DDBJ whole genome shotgun (WGS) entry which is preliminary data.</text>
</comment>